<reference evidence="1" key="1">
    <citation type="journal article" date="2023" name="G3 (Bethesda)">
        <title>Whole genome assemblies of Zophobas morio and Tenebrio molitor.</title>
        <authorList>
            <person name="Kaur S."/>
            <person name="Stinson S.A."/>
            <person name="diCenzo G.C."/>
        </authorList>
    </citation>
    <scope>NUCLEOTIDE SEQUENCE</scope>
    <source>
        <strain evidence="1">QUZm001</strain>
    </source>
</reference>
<proteinExistence type="predicted"/>
<organism evidence="1 2">
    <name type="scientific">Zophobas morio</name>
    <dbReference type="NCBI Taxonomy" id="2755281"/>
    <lineage>
        <taxon>Eukaryota</taxon>
        <taxon>Metazoa</taxon>
        <taxon>Ecdysozoa</taxon>
        <taxon>Arthropoda</taxon>
        <taxon>Hexapoda</taxon>
        <taxon>Insecta</taxon>
        <taxon>Pterygota</taxon>
        <taxon>Neoptera</taxon>
        <taxon>Endopterygota</taxon>
        <taxon>Coleoptera</taxon>
        <taxon>Polyphaga</taxon>
        <taxon>Cucujiformia</taxon>
        <taxon>Tenebrionidae</taxon>
        <taxon>Zophobas</taxon>
    </lineage>
</organism>
<evidence type="ECO:0000313" key="2">
    <source>
        <dbReference type="Proteomes" id="UP001168821"/>
    </source>
</evidence>
<dbReference type="AlphaFoldDB" id="A0AA38HQL1"/>
<comment type="caution">
    <text evidence="1">The sequence shown here is derived from an EMBL/GenBank/DDBJ whole genome shotgun (WGS) entry which is preliminary data.</text>
</comment>
<sequence length="121" mass="13664">MEHRVVESSLGEVILACRDRLYTSPGSHRALKHNFTTPTRRILNFKAADETYASGRRRAAGPEAGQTSCNYYLIFRIRYMNYKTKSLREGQHLHVGKKIARFDYGLKGHLPGKPKGTLGGN</sequence>
<name>A0AA38HQL1_9CUCU</name>
<protein>
    <submittedName>
        <fullName evidence="1">Uncharacterized protein</fullName>
    </submittedName>
</protein>
<gene>
    <name evidence="1" type="ORF">Zmor_024888</name>
</gene>
<evidence type="ECO:0000313" key="1">
    <source>
        <dbReference type="EMBL" id="KAJ3642070.1"/>
    </source>
</evidence>
<dbReference type="EMBL" id="JALNTZ010000008">
    <property type="protein sequence ID" value="KAJ3642070.1"/>
    <property type="molecule type" value="Genomic_DNA"/>
</dbReference>
<dbReference type="Proteomes" id="UP001168821">
    <property type="component" value="Unassembled WGS sequence"/>
</dbReference>
<accession>A0AA38HQL1</accession>
<keyword evidence="2" id="KW-1185">Reference proteome</keyword>